<organism evidence="3 4">
    <name type="scientific">Peribacillus asahii</name>
    <dbReference type="NCBI Taxonomy" id="228899"/>
    <lineage>
        <taxon>Bacteria</taxon>
        <taxon>Bacillati</taxon>
        <taxon>Bacillota</taxon>
        <taxon>Bacilli</taxon>
        <taxon>Bacillales</taxon>
        <taxon>Bacillaceae</taxon>
        <taxon>Peribacillus</taxon>
    </lineage>
</organism>
<gene>
    <name evidence="3" type="ORF">D1953_17230</name>
</gene>
<name>A0A398AZ95_9BACI</name>
<feature type="domain" description="Serine aminopeptidase S33" evidence="2">
    <location>
        <begin position="16"/>
        <end position="225"/>
    </location>
</feature>
<dbReference type="Gene3D" id="3.40.50.1820">
    <property type="entry name" value="alpha/beta hydrolase"/>
    <property type="match status" value="1"/>
</dbReference>
<dbReference type="SUPFAM" id="SSF53474">
    <property type="entry name" value="alpha/beta-Hydrolases"/>
    <property type="match status" value="1"/>
</dbReference>
<dbReference type="InterPro" id="IPR051044">
    <property type="entry name" value="MAG_DAG_Lipase"/>
</dbReference>
<dbReference type="InterPro" id="IPR029058">
    <property type="entry name" value="AB_hydrolase_fold"/>
</dbReference>
<dbReference type="AlphaFoldDB" id="A0A398AZ95"/>
<dbReference type="Proteomes" id="UP000266016">
    <property type="component" value="Unassembled WGS sequence"/>
</dbReference>
<sequence length="244" mass="28026">MKVVTPKPFMYKGGEKAVLLLHGFTGNTVDVKRLGKYLNDRGYTCYAPLYKGHGLTPEELIETNVEDWWQSVVEGYQFLKSQGYEQIAAVGLSLGGVFSLKLAYNFSVSGVVTMCSPMYQKKDEAMQKRVIDYAYNYKKFEGKSDETIEAEMAEFQKVPMNNILTIRDFILDVQENLDQVFAPLFVAQGRLDHTINLESVNNIYNGVNSYEKELKWYEKSGHIITLGPEREQLYEDIYEFLELL</sequence>
<comment type="caution">
    <text evidence="3">The sequence shown here is derived from an EMBL/GenBank/DDBJ whole genome shotgun (WGS) entry which is preliminary data.</text>
</comment>
<evidence type="ECO:0000259" key="2">
    <source>
        <dbReference type="Pfam" id="PF12146"/>
    </source>
</evidence>
<evidence type="ECO:0000313" key="4">
    <source>
        <dbReference type="Proteomes" id="UP000266016"/>
    </source>
</evidence>
<protein>
    <submittedName>
        <fullName evidence="3">Alpha/beta fold hydrolase</fullName>
    </submittedName>
</protein>
<dbReference type="PIRSF" id="PIRSF017388">
    <property type="entry name" value="Esterase_lipase"/>
    <property type="match status" value="1"/>
</dbReference>
<evidence type="ECO:0000313" key="3">
    <source>
        <dbReference type="EMBL" id="RID82872.1"/>
    </source>
</evidence>
<dbReference type="Pfam" id="PF12146">
    <property type="entry name" value="Hydrolase_4"/>
    <property type="match status" value="1"/>
</dbReference>
<feature type="active site" description="Charge relay system" evidence="1">
    <location>
        <position position="192"/>
    </location>
</feature>
<dbReference type="InterPro" id="IPR022742">
    <property type="entry name" value="Hydrolase_4"/>
</dbReference>
<dbReference type="PANTHER" id="PTHR11614">
    <property type="entry name" value="PHOSPHOLIPASE-RELATED"/>
    <property type="match status" value="1"/>
</dbReference>
<accession>A0A398AZ95</accession>
<keyword evidence="4" id="KW-1185">Reference proteome</keyword>
<feature type="active site" description="Nucleophile" evidence="1">
    <location>
        <position position="93"/>
    </location>
</feature>
<feature type="active site" description="Charge relay system" evidence="1">
    <location>
        <position position="222"/>
    </location>
</feature>
<dbReference type="GO" id="GO:0052689">
    <property type="term" value="F:carboxylic ester hydrolase activity"/>
    <property type="evidence" value="ECO:0007669"/>
    <property type="project" value="InterPro"/>
</dbReference>
<proteinExistence type="predicted"/>
<keyword evidence="3" id="KW-0378">Hydrolase</keyword>
<evidence type="ECO:0000256" key="1">
    <source>
        <dbReference type="PIRSR" id="PIRSR017388-1"/>
    </source>
</evidence>
<dbReference type="InterPro" id="IPR012354">
    <property type="entry name" value="Esterase_lipase"/>
</dbReference>
<reference evidence="3 4" key="1">
    <citation type="submission" date="2018-08" db="EMBL/GenBank/DDBJ databases">
        <title>Bacillus jemisoniae sp. nov., Bacillus chryseoplanitiae sp. nov., Bacillus resnikiae sp. nov., and Bacillus frankliniae sp. nov., isolated from Viking spacecraft and associated surfaces.</title>
        <authorList>
            <person name="Seuylemezian A."/>
            <person name="Vaishampayan P."/>
        </authorList>
    </citation>
    <scope>NUCLEOTIDE SEQUENCE [LARGE SCALE GENOMIC DNA]</scope>
    <source>
        <strain evidence="3 4">MA001</strain>
    </source>
</reference>
<dbReference type="RefSeq" id="WP_119118404.1">
    <property type="nucleotide sequence ID" value="NZ_QWVS01000041.1"/>
</dbReference>
<dbReference type="EMBL" id="QWVS01000041">
    <property type="protein sequence ID" value="RID82872.1"/>
    <property type="molecule type" value="Genomic_DNA"/>
</dbReference>